<reference evidence="2 3" key="1">
    <citation type="journal article" date="2010" name="Cell">
        <title>The genome of Naegleria gruberi illuminates early eukaryotic versatility.</title>
        <authorList>
            <person name="Fritz-Laylin L.K."/>
            <person name="Prochnik S.E."/>
            <person name="Ginger M.L."/>
            <person name="Dacks J.B."/>
            <person name="Carpenter M.L."/>
            <person name="Field M.C."/>
            <person name="Kuo A."/>
            <person name="Paredez A."/>
            <person name="Chapman J."/>
            <person name="Pham J."/>
            <person name="Shu S."/>
            <person name="Neupane R."/>
            <person name="Cipriano M."/>
            <person name="Mancuso J."/>
            <person name="Tu H."/>
            <person name="Salamov A."/>
            <person name="Lindquist E."/>
            <person name="Shapiro H."/>
            <person name="Lucas S."/>
            <person name="Grigoriev I.V."/>
            <person name="Cande W.Z."/>
            <person name="Fulton C."/>
            <person name="Rokhsar D.S."/>
            <person name="Dawson S.C."/>
        </authorList>
    </citation>
    <scope>NUCLEOTIDE SEQUENCE [LARGE SCALE GENOMIC DNA]</scope>
    <source>
        <strain evidence="2 3">NEG-M</strain>
    </source>
</reference>
<feature type="region of interest" description="Disordered" evidence="1">
    <location>
        <begin position="44"/>
        <end position="84"/>
    </location>
</feature>
<feature type="region of interest" description="Disordered" evidence="1">
    <location>
        <begin position="113"/>
        <end position="134"/>
    </location>
</feature>
<gene>
    <name evidence="2" type="ORF">NAEGRDRAFT_68512</name>
</gene>
<feature type="compositionally biased region" description="Acidic residues" evidence="1">
    <location>
        <begin position="115"/>
        <end position="127"/>
    </location>
</feature>
<protein>
    <submittedName>
        <fullName evidence="2">Predicted protein</fullName>
    </submittedName>
</protein>
<feature type="compositionally biased region" description="Polar residues" evidence="1">
    <location>
        <begin position="48"/>
        <end position="83"/>
    </location>
</feature>
<proteinExistence type="predicted"/>
<dbReference type="GeneID" id="8853090"/>
<dbReference type="AlphaFoldDB" id="D2VI06"/>
<organism evidence="3">
    <name type="scientific">Naegleria gruberi</name>
    <name type="common">Amoeba</name>
    <dbReference type="NCBI Taxonomy" id="5762"/>
    <lineage>
        <taxon>Eukaryota</taxon>
        <taxon>Discoba</taxon>
        <taxon>Heterolobosea</taxon>
        <taxon>Tetramitia</taxon>
        <taxon>Eutetramitia</taxon>
        <taxon>Vahlkampfiidae</taxon>
        <taxon>Naegleria</taxon>
    </lineage>
</organism>
<evidence type="ECO:0000313" key="2">
    <source>
        <dbReference type="EMBL" id="EFC43506.1"/>
    </source>
</evidence>
<evidence type="ECO:0000313" key="3">
    <source>
        <dbReference type="Proteomes" id="UP000006671"/>
    </source>
</evidence>
<evidence type="ECO:0000256" key="1">
    <source>
        <dbReference type="SAM" id="MobiDB-lite"/>
    </source>
</evidence>
<dbReference type="VEuPathDB" id="AmoebaDB:NAEGRDRAFT_68512"/>
<dbReference type="RefSeq" id="XP_002676250.1">
    <property type="nucleotide sequence ID" value="XM_002676204.1"/>
</dbReference>
<sequence>MVNTPSKIIADTPGKTVTAIRKIISASKSADSVSTYKSGYIPAIDEGSSVSSQTKPLDNNQSGSGNDPVSSQTKPLDNNQGGSEKNLDAILHAITSLGERIKHLEAVPPILQEADQLDDNSDEDSAEDSTGKHWGMSTIKEIRRHYEVGDRLADGDVLSFVSAKTLRRYQTNDALLNRVQSLMARFESVIHNHRTYPRLQEIQSKGLQKMMEMLHLKSRLLHFALSHPMNVANIMKSQN</sequence>
<keyword evidence="3" id="KW-1185">Reference proteome</keyword>
<dbReference type="EMBL" id="GG738873">
    <property type="protein sequence ID" value="EFC43506.1"/>
    <property type="molecule type" value="Genomic_DNA"/>
</dbReference>
<name>D2VI06_NAEGR</name>
<dbReference type="Proteomes" id="UP000006671">
    <property type="component" value="Unassembled WGS sequence"/>
</dbReference>
<dbReference type="InParanoid" id="D2VI06"/>
<accession>D2VI06</accession>
<dbReference type="KEGG" id="ngr:NAEGRDRAFT_68512"/>